<dbReference type="PANTHER" id="PTHR31900">
    <property type="entry name" value="F-BOX/RNI SUPERFAMILY PROTEIN-RELATED"/>
    <property type="match status" value="1"/>
</dbReference>
<dbReference type="AlphaFoldDB" id="A0AAV0CAG0"/>
<dbReference type="Gene3D" id="3.80.10.10">
    <property type="entry name" value="Ribonuclease Inhibitor"/>
    <property type="match status" value="1"/>
</dbReference>
<organism evidence="3 4">
    <name type="scientific">Cuscuta epithymum</name>
    <dbReference type="NCBI Taxonomy" id="186058"/>
    <lineage>
        <taxon>Eukaryota</taxon>
        <taxon>Viridiplantae</taxon>
        <taxon>Streptophyta</taxon>
        <taxon>Embryophyta</taxon>
        <taxon>Tracheophyta</taxon>
        <taxon>Spermatophyta</taxon>
        <taxon>Magnoliopsida</taxon>
        <taxon>eudicotyledons</taxon>
        <taxon>Gunneridae</taxon>
        <taxon>Pentapetalae</taxon>
        <taxon>asterids</taxon>
        <taxon>lamiids</taxon>
        <taxon>Solanales</taxon>
        <taxon>Convolvulaceae</taxon>
        <taxon>Cuscuteae</taxon>
        <taxon>Cuscuta</taxon>
        <taxon>Cuscuta subgen. Cuscuta</taxon>
    </lineage>
</organism>
<feature type="compositionally biased region" description="Basic and acidic residues" evidence="1">
    <location>
        <begin position="9"/>
        <end position="27"/>
    </location>
</feature>
<evidence type="ECO:0000256" key="1">
    <source>
        <dbReference type="SAM" id="MobiDB-lite"/>
    </source>
</evidence>
<proteinExistence type="predicted"/>
<dbReference type="InterPro" id="IPR032675">
    <property type="entry name" value="LRR_dom_sf"/>
</dbReference>
<keyword evidence="4" id="KW-1185">Reference proteome</keyword>
<feature type="region of interest" description="Disordered" evidence="1">
    <location>
        <begin position="1"/>
        <end position="44"/>
    </location>
</feature>
<dbReference type="SUPFAM" id="SSF81383">
    <property type="entry name" value="F-box domain"/>
    <property type="match status" value="1"/>
</dbReference>
<dbReference type="PANTHER" id="PTHR31900:SF32">
    <property type="entry name" value="F-BOX_RNI_FBD-LIKE DOMAIN PROTEIN"/>
    <property type="match status" value="1"/>
</dbReference>
<sequence length="484" mass="54940">MSENTLAKEMQECREYKHEHEGDHGAENVEMYSEENGRENKRSKDLPIDRLSELPDSLLIHILSFLGVKHAAMTSLLGKKWQFLWAELPKLEFEFDFWDKNEKPDKILNFVEGINKTLATRSENYLEKLKVVFKYRESFAPDVDNWLEFALKSKVKHVHLSIIFSEEFYTLLEMMYSNSSLTSLSLRGCILDPTGTIQWSSLTKLQISEVDLPQTVVEKIISGCPVLNCLELSECWGFTCLDINSRNLCKLWVQDPEFEETKHILQISAPYVTSLILWVTLEETQLKLINISSAVDILFCFTGFLSDLPSDNVLSNTKEFFQNIHHVTKLQVGPGPVKALAALVLDGWQLPQNTLRCLTIDMVGHSAETIPGILGLLEASPHLEKLFIDSIDPYALDEDWVPPAKGDLDCDLLHLKTIKMSNLANPNLGGEPMLTLARIFLKRATALEQMRIWVNIDDTSEFIMIGQTLLTYPVSSPNAVILLP</sequence>
<evidence type="ECO:0000313" key="4">
    <source>
        <dbReference type="Proteomes" id="UP001152523"/>
    </source>
</evidence>
<protein>
    <recommendedName>
        <fullName evidence="2">At1g61320/AtMIF1 LRR domain-containing protein</fullName>
    </recommendedName>
</protein>
<gene>
    <name evidence="3" type="ORF">CEPIT_LOCUS3088</name>
</gene>
<evidence type="ECO:0000313" key="3">
    <source>
        <dbReference type="EMBL" id="CAH9069450.1"/>
    </source>
</evidence>
<dbReference type="InterPro" id="IPR036047">
    <property type="entry name" value="F-box-like_dom_sf"/>
</dbReference>
<dbReference type="InterPro" id="IPR050232">
    <property type="entry name" value="FBL13/AtMIF1-like"/>
</dbReference>
<comment type="caution">
    <text evidence="3">The sequence shown here is derived from an EMBL/GenBank/DDBJ whole genome shotgun (WGS) entry which is preliminary data.</text>
</comment>
<feature type="domain" description="At1g61320/AtMIF1 LRR" evidence="2">
    <location>
        <begin position="133"/>
        <end position="390"/>
    </location>
</feature>
<dbReference type="InterPro" id="IPR053781">
    <property type="entry name" value="F-box_AtFBL13-like"/>
</dbReference>
<name>A0AAV0CAG0_9ASTE</name>
<dbReference type="Gene3D" id="1.20.1280.50">
    <property type="match status" value="1"/>
</dbReference>
<dbReference type="EMBL" id="CAMAPF010000016">
    <property type="protein sequence ID" value="CAH9069450.1"/>
    <property type="molecule type" value="Genomic_DNA"/>
</dbReference>
<dbReference type="Proteomes" id="UP001152523">
    <property type="component" value="Unassembled WGS sequence"/>
</dbReference>
<accession>A0AAV0CAG0</accession>
<dbReference type="SUPFAM" id="SSF52047">
    <property type="entry name" value="RNI-like"/>
    <property type="match status" value="1"/>
</dbReference>
<evidence type="ECO:0000259" key="2">
    <source>
        <dbReference type="Pfam" id="PF23622"/>
    </source>
</evidence>
<dbReference type="CDD" id="cd22160">
    <property type="entry name" value="F-box_AtFBL13-like"/>
    <property type="match status" value="1"/>
</dbReference>
<dbReference type="InterPro" id="IPR055357">
    <property type="entry name" value="LRR_At1g61320_AtMIF1"/>
</dbReference>
<feature type="compositionally biased region" description="Basic and acidic residues" evidence="1">
    <location>
        <begin position="35"/>
        <end position="44"/>
    </location>
</feature>
<reference evidence="3" key="1">
    <citation type="submission" date="2022-07" db="EMBL/GenBank/DDBJ databases">
        <authorList>
            <person name="Macas J."/>
            <person name="Novak P."/>
            <person name="Neumann P."/>
        </authorList>
    </citation>
    <scope>NUCLEOTIDE SEQUENCE</scope>
</reference>
<dbReference type="Pfam" id="PF23622">
    <property type="entry name" value="LRR_At1g61320_AtMIF1"/>
    <property type="match status" value="1"/>
</dbReference>